<sequence>MLTNRLPYLKGGEPLPASEADLEKETNQKAEAYAHSGISLNKLFGEVIAQRKKVVAFLESLSDEDFYKENAIGGKAITIEGYIKRLSRHDEHHILQIKEAFKNNTMVSEGLMK</sequence>
<dbReference type="SUPFAM" id="SSF109854">
    <property type="entry name" value="DinB/YfiT-like putative metalloenzymes"/>
    <property type="match status" value="1"/>
</dbReference>
<protein>
    <recommendedName>
        <fullName evidence="4">DinB-like domain-containing protein</fullName>
    </recommendedName>
</protein>
<evidence type="ECO:0000313" key="2">
    <source>
        <dbReference type="EMBL" id="TLS38249.1"/>
    </source>
</evidence>
<evidence type="ECO:0000313" key="3">
    <source>
        <dbReference type="Proteomes" id="UP000308230"/>
    </source>
</evidence>
<gene>
    <name evidence="2" type="ORF">FCL54_06860</name>
</gene>
<feature type="region of interest" description="Disordered" evidence="1">
    <location>
        <begin position="1"/>
        <end position="21"/>
    </location>
</feature>
<dbReference type="Proteomes" id="UP000308230">
    <property type="component" value="Unassembled WGS sequence"/>
</dbReference>
<dbReference type="InterPro" id="IPR034660">
    <property type="entry name" value="DinB/YfiT-like"/>
</dbReference>
<dbReference type="EMBL" id="SWLG01000004">
    <property type="protein sequence ID" value="TLS38249.1"/>
    <property type="molecule type" value="Genomic_DNA"/>
</dbReference>
<dbReference type="Gene3D" id="1.20.120.450">
    <property type="entry name" value="dinb family like domain"/>
    <property type="match status" value="1"/>
</dbReference>
<proteinExistence type="predicted"/>
<dbReference type="RefSeq" id="WP_171016720.1">
    <property type="nucleotide sequence ID" value="NZ_SWLG01000004.1"/>
</dbReference>
<evidence type="ECO:0000256" key="1">
    <source>
        <dbReference type="SAM" id="MobiDB-lite"/>
    </source>
</evidence>
<reference evidence="2 3" key="1">
    <citation type="submission" date="2019-04" db="EMBL/GenBank/DDBJ databases">
        <title>Bacillus caeni sp. nov., a bacterium isolated from mangrove sediment.</title>
        <authorList>
            <person name="Huang H."/>
            <person name="Mo K."/>
            <person name="Hu Y."/>
        </authorList>
    </citation>
    <scope>NUCLEOTIDE SEQUENCE [LARGE SCALE GENOMIC DNA]</scope>
    <source>
        <strain evidence="2 3">HB172195</strain>
    </source>
</reference>
<comment type="caution">
    <text evidence="2">The sequence shown here is derived from an EMBL/GenBank/DDBJ whole genome shotgun (WGS) entry which is preliminary data.</text>
</comment>
<dbReference type="AlphaFoldDB" id="A0A5R9F6W0"/>
<evidence type="ECO:0008006" key="4">
    <source>
        <dbReference type="Google" id="ProtNLM"/>
    </source>
</evidence>
<keyword evidence="3" id="KW-1185">Reference proteome</keyword>
<accession>A0A5R9F6W0</accession>
<organism evidence="2 3">
    <name type="scientific">Exobacillus caeni</name>
    <dbReference type="NCBI Taxonomy" id="2574798"/>
    <lineage>
        <taxon>Bacteria</taxon>
        <taxon>Bacillati</taxon>
        <taxon>Bacillota</taxon>
        <taxon>Bacilli</taxon>
        <taxon>Bacillales</taxon>
        <taxon>Guptibacillaceae</taxon>
        <taxon>Exobacillus</taxon>
    </lineage>
</organism>
<name>A0A5R9F6W0_9BACL</name>